<dbReference type="InterPro" id="IPR046668">
    <property type="entry name" value="DUF6538"/>
</dbReference>
<dbReference type="EMBL" id="JBHUDD010000150">
    <property type="protein sequence ID" value="MFD1510967.1"/>
    <property type="molecule type" value="Genomic_DNA"/>
</dbReference>
<evidence type="ECO:0000313" key="2">
    <source>
        <dbReference type="EMBL" id="MFD1510967.1"/>
    </source>
</evidence>
<organism evidence="2 3">
    <name type="scientific">Lacimonas salitolerans</name>
    <dbReference type="NCBI Taxonomy" id="1323750"/>
    <lineage>
        <taxon>Bacteria</taxon>
        <taxon>Pseudomonadati</taxon>
        <taxon>Pseudomonadota</taxon>
        <taxon>Alphaproteobacteria</taxon>
        <taxon>Rhodobacterales</taxon>
        <taxon>Paracoccaceae</taxon>
        <taxon>Lacimonas</taxon>
    </lineage>
</organism>
<feature type="domain" description="DUF6538" evidence="1">
    <location>
        <begin position="8"/>
        <end position="63"/>
    </location>
</feature>
<evidence type="ECO:0000313" key="3">
    <source>
        <dbReference type="Proteomes" id="UP001597186"/>
    </source>
</evidence>
<comment type="caution">
    <text evidence="2">The sequence shown here is derived from an EMBL/GenBank/DDBJ whole genome shotgun (WGS) entry which is preliminary data.</text>
</comment>
<evidence type="ECO:0000259" key="1">
    <source>
        <dbReference type="Pfam" id="PF20172"/>
    </source>
</evidence>
<gene>
    <name evidence="2" type="ORF">ACFTOW_16405</name>
</gene>
<sequence>MWRGAMRLMMRGKTWHLRQRVPAQFASVEDPREVWVSLKTDSRQQATKKAPAIWDSLVAGWEAQLAGRSEDGVAQLEAARAIAASHGLTYKPARDLEDLPLEDLLARVEVLQRRDGTVNTVAAPAVLDELKGLGLDLRHFH</sequence>
<dbReference type="Pfam" id="PF20172">
    <property type="entry name" value="DUF6538"/>
    <property type="match status" value="1"/>
</dbReference>
<accession>A0ABW4EHQ5</accession>
<protein>
    <submittedName>
        <fullName evidence="2">DUF6538 domain-containing protein</fullName>
    </submittedName>
</protein>
<name>A0ABW4EHQ5_9RHOB</name>
<dbReference type="Proteomes" id="UP001597186">
    <property type="component" value="Unassembled WGS sequence"/>
</dbReference>
<proteinExistence type="predicted"/>
<dbReference type="RefSeq" id="WP_379917760.1">
    <property type="nucleotide sequence ID" value="NZ_JBHUDD010000150.1"/>
</dbReference>
<reference evidence="3" key="1">
    <citation type="journal article" date="2019" name="Int. J. Syst. Evol. Microbiol.">
        <title>The Global Catalogue of Microorganisms (GCM) 10K type strain sequencing project: providing services to taxonomists for standard genome sequencing and annotation.</title>
        <authorList>
            <consortium name="The Broad Institute Genomics Platform"/>
            <consortium name="The Broad Institute Genome Sequencing Center for Infectious Disease"/>
            <person name="Wu L."/>
            <person name="Ma J."/>
        </authorList>
    </citation>
    <scope>NUCLEOTIDE SEQUENCE [LARGE SCALE GENOMIC DNA]</scope>
    <source>
        <strain evidence="3">CGMCC 1.12477</strain>
    </source>
</reference>
<keyword evidence="3" id="KW-1185">Reference proteome</keyword>